<comment type="subcellular location">
    <subcellularLocation>
        <location evidence="8">Cell inner membrane</location>
        <topology evidence="8">Multi-pass membrane protein</topology>
    </subcellularLocation>
    <subcellularLocation>
        <location evidence="1">Cell membrane</location>
        <topology evidence="1">Multi-pass membrane protein</topology>
    </subcellularLocation>
</comment>
<dbReference type="CDD" id="cd17489">
    <property type="entry name" value="MFS_YfcJ_like"/>
    <property type="match status" value="1"/>
</dbReference>
<feature type="transmembrane region" description="Helical" evidence="8">
    <location>
        <begin position="177"/>
        <end position="197"/>
    </location>
</feature>
<dbReference type="NCBIfam" id="NF009048">
    <property type="entry name" value="PRK12382.1"/>
    <property type="match status" value="1"/>
</dbReference>
<evidence type="ECO:0000313" key="9">
    <source>
        <dbReference type="EMBL" id="MDN0075165.1"/>
    </source>
</evidence>
<dbReference type="Gene3D" id="1.20.1250.20">
    <property type="entry name" value="MFS general substrate transporter like domains"/>
    <property type="match status" value="1"/>
</dbReference>
<dbReference type="SUPFAM" id="SSF103473">
    <property type="entry name" value="MFS general substrate transporter"/>
    <property type="match status" value="1"/>
</dbReference>
<dbReference type="InterPro" id="IPR036259">
    <property type="entry name" value="MFS_trans_sf"/>
</dbReference>
<keyword evidence="5 8" id="KW-0812">Transmembrane</keyword>
<evidence type="ECO:0000256" key="2">
    <source>
        <dbReference type="ARBA" id="ARBA00022448"/>
    </source>
</evidence>
<evidence type="ECO:0000256" key="3">
    <source>
        <dbReference type="ARBA" id="ARBA00022475"/>
    </source>
</evidence>
<evidence type="ECO:0000256" key="4">
    <source>
        <dbReference type="ARBA" id="ARBA00022519"/>
    </source>
</evidence>
<evidence type="ECO:0000313" key="10">
    <source>
        <dbReference type="Proteomes" id="UP001168540"/>
    </source>
</evidence>
<feature type="transmembrane region" description="Helical" evidence="8">
    <location>
        <begin position="152"/>
        <end position="171"/>
    </location>
</feature>
<keyword evidence="7 8" id="KW-0472">Membrane</keyword>
<reference evidence="9" key="1">
    <citation type="submission" date="2023-06" db="EMBL/GenBank/DDBJ databases">
        <authorList>
            <person name="Zhang S."/>
        </authorList>
    </citation>
    <scope>NUCLEOTIDE SEQUENCE</scope>
    <source>
        <strain evidence="9">SG2303</strain>
    </source>
</reference>
<feature type="transmembrane region" description="Helical" evidence="8">
    <location>
        <begin position="342"/>
        <end position="364"/>
    </location>
</feature>
<keyword evidence="2 8" id="KW-0813">Transport</keyword>
<keyword evidence="4 8" id="KW-0997">Cell inner membrane</keyword>
<keyword evidence="3 8" id="KW-1003">Cell membrane</keyword>
<dbReference type="PANTHER" id="PTHR23517:SF13">
    <property type="entry name" value="MAJOR FACILITATOR SUPERFAMILY MFS_1"/>
    <property type="match status" value="1"/>
</dbReference>
<feature type="transmembrane region" description="Helical" evidence="8">
    <location>
        <begin position="308"/>
        <end position="330"/>
    </location>
</feature>
<evidence type="ECO:0000256" key="7">
    <source>
        <dbReference type="ARBA" id="ARBA00023136"/>
    </source>
</evidence>
<evidence type="ECO:0000256" key="5">
    <source>
        <dbReference type="ARBA" id="ARBA00022692"/>
    </source>
</evidence>
<protein>
    <recommendedName>
        <fullName evidence="8">Uncharacterized MFS-type transporter QU481_09720</fullName>
    </recommendedName>
</protein>
<gene>
    <name evidence="9" type="ORF">QU481_09720</name>
</gene>
<feature type="transmembrane region" description="Helical" evidence="8">
    <location>
        <begin position="118"/>
        <end position="140"/>
    </location>
</feature>
<dbReference type="InterPro" id="IPR011701">
    <property type="entry name" value="MFS"/>
</dbReference>
<dbReference type="HAMAP" id="MF_01118">
    <property type="entry name" value="MFS_YhhS"/>
    <property type="match status" value="1"/>
</dbReference>
<evidence type="ECO:0000256" key="6">
    <source>
        <dbReference type="ARBA" id="ARBA00022989"/>
    </source>
</evidence>
<sequence>MPDPFRYNEASPRTVARQIVSIVFFNFIGYLSVGVTIAVVPVYVHADLGFGSVVAGLAVSSQYVATLLSRAYAGRLCDTRGPKFSVLNGLVLCTASGWLLLAAVFVGKAAVPSLVLLVVARLLLGAGESLVTTGTITWAIGRVGAAHTAKVISWNGITSYGAIALGAPLGVALARHWGFASLGVFTLAISLGSWLLARRMAAVPTVHGDRLPFGAVFWRMLPFGLCLALGSIGFGAISTFVTLFYASRHWPDAALALSLFGGAFVLSRLLFVGSIGHLGGYRVALLSFAVEAVGLALLWGAVAPSWAFAGAALTGFGFALVFPALASEAVRRVPDSNRGTALGAYALFLDLSLGVTGPAAGLIANRFGYGAVYLAAALAALWALGLCGLLRARSGRELASACV</sequence>
<feature type="transmembrane region" description="Helical" evidence="8">
    <location>
        <begin position="85"/>
        <end position="106"/>
    </location>
</feature>
<evidence type="ECO:0000256" key="1">
    <source>
        <dbReference type="ARBA" id="ARBA00004651"/>
    </source>
</evidence>
<dbReference type="InterPro" id="IPR050171">
    <property type="entry name" value="MFS_Transporters"/>
</dbReference>
<feature type="transmembrane region" description="Helical" evidence="8">
    <location>
        <begin position="217"/>
        <end position="247"/>
    </location>
</feature>
<evidence type="ECO:0000256" key="8">
    <source>
        <dbReference type="HAMAP-Rule" id="MF_01118"/>
    </source>
</evidence>
<dbReference type="NCBIfam" id="NF003477">
    <property type="entry name" value="PRK05122.1"/>
    <property type="match status" value="1"/>
</dbReference>
<comment type="caution">
    <text evidence="9">The sequence shown here is derived from an EMBL/GenBank/DDBJ whole genome shotgun (WGS) entry which is preliminary data.</text>
</comment>
<accession>A0ABT7XN04</accession>
<organism evidence="9 10">
    <name type="scientific">Crenobacter oryzisoli</name>
    <dbReference type="NCBI Taxonomy" id="3056844"/>
    <lineage>
        <taxon>Bacteria</taxon>
        <taxon>Pseudomonadati</taxon>
        <taxon>Pseudomonadota</taxon>
        <taxon>Betaproteobacteria</taxon>
        <taxon>Neisseriales</taxon>
        <taxon>Neisseriaceae</taxon>
        <taxon>Crenobacter</taxon>
    </lineage>
</organism>
<feature type="transmembrane region" description="Helical" evidence="8">
    <location>
        <begin position="253"/>
        <end position="271"/>
    </location>
</feature>
<feature type="transmembrane region" description="Helical" evidence="8">
    <location>
        <begin position="370"/>
        <end position="390"/>
    </location>
</feature>
<feature type="transmembrane region" description="Helical" evidence="8">
    <location>
        <begin position="283"/>
        <end position="302"/>
    </location>
</feature>
<dbReference type="Proteomes" id="UP001168540">
    <property type="component" value="Unassembled WGS sequence"/>
</dbReference>
<dbReference type="InterPro" id="IPR023008">
    <property type="entry name" value="MFS_YhhS-like"/>
</dbReference>
<name>A0ABT7XN04_9NEIS</name>
<feature type="transmembrane region" description="Helical" evidence="8">
    <location>
        <begin position="50"/>
        <end position="73"/>
    </location>
</feature>
<dbReference type="RefSeq" id="WP_289829763.1">
    <property type="nucleotide sequence ID" value="NZ_JAUEDK010000014.1"/>
</dbReference>
<comment type="similarity">
    <text evidence="8">Belongs to the major facilitator superfamily. YhhS family.</text>
</comment>
<keyword evidence="10" id="KW-1185">Reference proteome</keyword>
<dbReference type="EMBL" id="JAUEDK010000014">
    <property type="protein sequence ID" value="MDN0075165.1"/>
    <property type="molecule type" value="Genomic_DNA"/>
</dbReference>
<dbReference type="PANTHER" id="PTHR23517">
    <property type="entry name" value="RESISTANCE PROTEIN MDTM, PUTATIVE-RELATED-RELATED"/>
    <property type="match status" value="1"/>
</dbReference>
<keyword evidence="6 8" id="KW-1133">Transmembrane helix</keyword>
<proteinExistence type="inferred from homology"/>
<dbReference type="Pfam" id="PF07690">
    <property type="entry name" value="MFS_1"/>
    <property type="match status" value="1"/>
</dbReference>
<feature type="transmembrane region" description="Helical" evidence="8">
    <location>
        <begin position="20"/>
        <end position="44"/>
    </location>
</feature>